<reference evidence="2 3" key="1">
    <citation type="submission" date="2018-08" db="EMBL/GenBank/DDBJ databases">
        <title>Lysobacter soli KCTC 22011, whole genome shotgun sequence.</title>
        <authorList>
            <person name="Zhang X."/>
            <person name="Feng G."/>
            <person name="Zhu H."/>
        </authorList>
    </citation>
    <scope>NUCLEOTIDE SEQUENCE [LARGE SCALE GENOMIC DNA]</scope>
    <source>
        <strain evidence="2 3">KCTC 22011</strain>
    </source>
</reference>
<gene>
    <name evidence="2" type="ORF">DX912_15625</name>
</gene>
<keyword evidence="3" id="KW-1185">Reference proteome</keyword>
<organism evidence="2 3">
    <name type="scientific">Lysobacter soli</name>
    <dbReference type="NCBI Taxonomy" id="453783"/>
    <lineage>
        <taxon>Bacteria</taxon>
        <taxon>Pseudomonadati</taxon>
        <taxon>Pseudomonadota</taxon>
        <taxon>Gammaproteobacteria</taxon>
        <taxon>Lysobacterales</taxon>
        <taxon>Lysobacteraceae</taxon>
        <taxon>Lysobacter</taxon>
    </lineage>
</organism>
<dbReference type="Proteomes" id="UP000256829">
    <property type="component" value="Unassembled WGS sequence"/>
</dbReference>
<accession>A0A3D8V8Y8</accession>
<keyword evidence="1" id="KW-0812">Transmembrane</keyword>
<feature type="transmembrane region" description="Helical" evidence="1">
    <location>
        <begin position="24"/>
        <end position="44"/>
    </location>
</feature>
<sequence>MLCGLPPPERSMTAVAPPARRATWFSWLLLLLGAFGFAAVWVLASLYTGRQLGWMAVLGALDIAWMLRLGGWQRGWGRMLAGVGATAAIVIASNWFIAATQLGGMLGLDPWDSAMRLGWHHAWILVTLANHAMDAVWITVGLLVAAWLSR</sequence>
<dbReference type="EMBL" id="QTJR01000013">
    <property type="protein sequence ID" value="RDY65897.1"/>
    <property type="molecule type" value="Genomic_DNA"/>
</dbReference>
<feature type="transmembrane region" description="Helical" evidence="1">
    <location>
        <begin position="79"/>
        <end position="102"/>
    </location>
</feature>
<proteinExistence type="predicted"/>
<feature type="transmembrane region" description="Helical" evidence="1">
    <location>
        <begin position="122"/>
        <end position="148"/>
    </location>
</feature>
<protein>
    <submittedName>
        <fullName evidence="2">Uncharacterized protein</fullName>
    </submittedName>
</protein>
<evidence type="ECO:0000256" key="1">
    <source>
        <dbReference type="SAM" id="Phobius"/>
    </source>
</evidence>
<keyword evidence="1" id="KW-0472">Membrane</keyword>
<keyword evidence="1" id="KW-1133">Transmembrane helix</keyword>
<comment type="caution">
    <text evidence="2">The sequence shown here is derived from an EMBL/GenBank/DDBJ whole genome shotgun (WGS) entry which is preliminary data.</text>
</comment>
<evidence type="ECO:0000313" key="2">
    <source>
        <dbReference type="EMBL" id="RDY65897.1"/>
    </source>
</evidence>
<dbReference type="AlphaFoldDB" id="A0A3D8V8Y8"/>
<name>A0A3D8V8Y8_9GAMM</name>
<evidence type="ECO:0000313" key="3">
    <source>
        <dbReference type="Proteomes" id="UP000256829"/>
    </source>
</evidence>